<dbReference type="Proteomes" id="UP001153678">
    <property type="component" value="Unassembled WGS sequence"/>
</dbReference>
<dbReference type="OrthoDB" id="2457350at2759"/>
<name>A0A9W4WUS0_9GLOM</name>
<evidence type="ECO:0000313" key="2">
    <source>
        <dbReference type="Proteomes" id="UP001153678"/>
    </source>
</evidence>
<dbReference type="AlphaFoldDB" id="A0A9W4WUS0"/>
<gene>
    <name evidence="1" type="ORF">FWILDA_LOCUS13054</name>
</gene>
<sequence length="102" mass="12153">MNGNKLEEFAQEYFVNCNSYRIIITTDLDHECIISYNLRQIHPKMIPETLINEVFWDISEKEKTNSEELISIMDEVYQKNTEVELVKGEISKELIRKGKRKR</sequence>
<accession>A0A9W4WUS0</accession>
<organism evidence="1 2">
    <name type="scientific">Funneliformis geosporum</name>
    <dbReference type="NCBI Taxonomy" id="1117311"/>
    <lineage>
        <taxon>Eukaryota</taxon>
        <taxon>Fungi</taxon>
        <taxon>Fungi incertae sedis</taxon>
        <taxon>Mucoromycota</taxon>
        <taxon>Glomeromycotina</taxon>
        <taxon>Glomeromycetes</taxon>
        <taxon>Glomerales</taxon>
        <taxon>Glomeraceae</taxon>
        <taxon>Funneliformis</taxon>
    </lineage>
</organism>
<keyword evidence="2" id="KW-1185">Reference proteome</keyword>
<comment type="caution">
    <text evidence="1">The sequence shown here is derived from an EMBL/GenBank/DDBJ whole genome shotgun (WGS) entry which is preliminary data.</text>
</comment>
<evidence type="ECO:0000313" key="1">
    <source>
        <dbReference type="EMBL" id="CAI2187384.1"/>
    </source>
</evidence>
<proteinExistence type="predicted"/>
<feature type="non-terminal residue" evidence="1">
    <location>
        <position position="102"/>
    </location>
</feature>
<protein>
    <submittedName>
        <fullName evidence="1">17502_t:CDS:1</fullName>
    </submittedName>
</protein>
<reference evidence="1" key="1">
    <citation type="submission" date="2022-08" db="EMBL/GenBank/DDBJ databases">
        <authorList>
            <person name="Kallberg Y."/>
            <person name="Tangrot J."/>
            <person name="Rosling A."/>
        </authorList>
    </citation>
    <scope>NUCLEOTIDE SEQUENCE</scope>
    <source>
        <strain evidence="1">Wild A</strain>
    </source>
</reference>
<dbReference type="EMBL" id="CAMKVN010004608">
    <property type="protein sequence ID" value="CAI2187384.1"/>
    <property type="molecule type" value="Genomic_DNA"/>
</dbReference>